<dbReference type="GO" id="GO:0008270">
    <property type="term" value="F:zinc ion binding"/>
    <property type="evidence" value="ECO:0007669"/>
    <property type="project" value="InterPro"/>
</dbReference>
<evidence type="ECO:0000256" key="7">
    <source>
        <dbReference type="ARBA" id="ARBA00022839"/>
    </source>
</evidence>
<evidence type="ECO:0000313" key="15">
    <source>
        <dbReference type="Proteomes" id="UP000243494"/>
    </source>
</evidence>
<dbReference type="PANTHER" id="PTHR43694">
    <property type="entry name" value="RIBONUCLEASE J"/>
    <property type="match status" value="1"/>
</dbReference>
<keyword evidence="5 9" id="KW-0378">Hydrolase</keyword>
<feature type="binding site" evidence="12">
    <location>
        <position position="78"/>
    </location>
    <ligand>
        <name>Zn(2+)</name>
        <dbReference type="ChEBI" id="CHEBI:29105"/>
        <label>2</label>
        <note>catalytic</note>
    </ligand>
</feature>
<dbReference type="SMART" id="SM00849">
    <property type="entry name" value="Lactamase_B"/>
    <property type="match status" value="1"/>
</dbReference>
<dbReference type="Gene3D" id="3.60.15.10">
    <property type="entry name" value="Ribonuclease Z/Hydroxyacylglutathione hydrolase-like"/>
    <property type="match status" value="1"/>
</dbReference>
<dbReference type="AlphaFoldDB" id="A0A371IPT1"/>
<evidence type="ECO:0000256" key="1">
    <source>
        <dbReference type="ARBA" id="ARBA00022490"/>
    </source>
</evidence>
<evidence type="ECO:0000259" key="13">
    <source>
        <dbReference type="SMART" id="SM00849"/>
    </source>
</evidence>
<dbReference type="GO" id="GO:0004534">
    <property type="term" value="F:5'-3' RNA exonuclease activity"/>
    <property type="evidence" value="ECO:0007669"/>
    <property type="project" value="UniProtKB-UniRule"/>
</dbReference>
<feature type="binding site" evidence="12">
    <location>
        <position position="77"/>
    </location>
    <ligand>
        <name>Zn(2+)</name>
        <dbReference type="ChEBI" id="CHEBI:29105"/>
        <label>1</label>
        <note>catalytic</note>
    </ligand>
</feature>
<feature type="binding site" evidence="12">
    <location>
        <position position="443"/>
    </location>
    <ligand>
        <name>Ca(2+)</name>
        <dbReference type="ChEBI" id="CHEBI:29108"/>
    </ligand>
</feature>
<dbReference type="Gene3D" id="3.10.20.580">
    <property type="match status" value="1"/>
</dbReference>
<evidence type="ECO:0000256" key="3">
    <source>
        <dbReference type="ARBA" id="ARBA00022723"/>
    </source>
</evidence>
<keyword evidence="3 12" id="KW-0479">Metal-binding</keyword>
<feature type="binding site" evidence="12">
    <location>
        <position position="48"/>
    </location>
    <ligand>
        <name>Ca(2+)</name>
        <dbReference type="ChEBI" id="CHEBI:29108"/>
    </ligand>
</feature>
<comment type="subcellular location">
    <subcellularLocation>
        <location evidence="9">Cytoplasm</location>
    </subcellularLocation>
</comment>
<feature type="binding site" evidence="12">
    <location>
        <position position="390"/>
    </location>
    <ligand>
        <name>Zn(2+)</name>
        <dbReference type="ChEBI" id="CHEBI:29105"/>
        <label>2</label>
        <note>catalytic</note>
    </ligand>
</feature>
<dbReference type="InterPro" id="IPR042173">
    <property type="entry name" value="RNase_J_2"/>
</dbReference>
<evidence type="ECO:0000256" key="9">
    <source>
        <dbReference type="HAMAP-Rule" id="MF_01491"/>
    </source>
</evidence>
<dbReference type="HAMAP" id="MF_01491">
    <property type="entry name" value="RNase_J_bact"/>
    <property type="match status" value="1"/>
</dbReference>
<dbReference type="GO" id="GO:0004521">
    <property type="term" value="F:RNA endonuclease activity"/>
    <property type="evidence" value="ECO:0007669"/>
    <property type="project" value="UniProtKB-UniRule"/>
</dbReference>
<dbReference type="GO" id="GO:0005737">
    <property type="term" value="C:cytoplasm"/>
    <property type="evidence" value="ECO:0007669"/>
    <property type="project" value="UniProtKB-SubCell"/>
</dbReference>
<dbReference type="EMBL" id="NOJZ02000048">
    <property type="protein sequence ID" value="RDY22488.1"/>
    <property type="molecule type" value="Genomic_DNA"/>
</dbReference>
<feature type="binding site" evidence="9 11">
    <location>
        <begin position="364"/>
        <end position="368"/>
    </location>
    <ligand>
        <name>substrate</name>
    </ligand>
</feature>
<dbReference type="InterPro" id="IPR001279">
    <property type="entry name" value="Metallo-B-lactamas"/>
</dbReference>
<sequence length="555" mass="62152">MERKDNKVKIIPLGGLGEIGKNITVVEYDDEIIIIDCGISFPNMDMYGVDLVLPDTTYLINNKHKIKGIVLTHGHEDHIGAIPYFLKNINVPVYGTNFTLKLLKSKLEEKKITSNYSLREVKVGQKIFTKNFSVEFIRTCHSIADACALAISTPEGIILHTGDFKVDYTPVDDELLDLHRFAELGSQGVLLMMADSTNVLNDGYTISEKEIGKNLDNLFSQAKKRVIVASFASNIHRIQQIIDSSIRYKRKVAFSGRSMERVSKIAIESGYLKIDENEIVNIYDVNKFDPEKITIITTGSQGEPMAALSKIASGEHRHISVQEGDFIIISASPIPGNQKAISNLIDKLFIRGADVIYNDIEEVHVSGHACKSELKLIHTLVRPKYFMPVHGEYRHLVEHKILAQDLGMKSENIFIMDIGNVLELSKNTAKITGKVPSGSVIVDGIGIGDIGNIVLRDRKDIGENGVITIVMTIDQKNSMLLAGPDILTRGFVYVRESEELINELREIAKVEVQKCLDNNIREWNKIKRSIKEAIGDYVYINIKRRPTILPIIMEV</sequence>
<dbReference type="InterPro" id="IPR011108">
    <property type="entry name" value="RMMBL"/>
</dbReference>
<evidence type="ECO:0000256" key="10">
    <source>
        <dbReference type="PIRSR" id="PIRSR004803-1"/>
    </source>
</evidence>
<proteinExistence type="inferred from homology"/>
<dbReference type="Proteomes" id="UP000243494">
    <property type="component" value="Unassembled WGS sequence"/>
</dbReference>
<dbReference type="InterPro" id="IPR030854">
    <property type="entry name" value="RNase_J_bac"/>
</dbReference>
<evidence type="ECO:0000256" key="5">
    <source>
        <dbReference type="ARBA" id="ARBA00022801"/>
    </source>
</evidence>
<dbReference type="GO" id="GO:0003723">
    <property type="term" value="F:RNA binding"/>
    <property type="evidence" value="ECO:0007669"/>
    <property type="project" value="UniProtKB-UniRule"/>
</dbReference>
<comment type="cofactor">
    <cofactor evidence="12">
        <name>Ca(2+)</name>
        <dbReference type="ChEBI" id="CHEBI:29108"/>
    </cofactor>
    <text evidence="12">Binds 1 Ca(2+) cation per subunit. Seen in 1 crystal structure, it is not clear if it is physiologically important.</text>
</comment>
<dbReference type="InterPro" id="IPR004613">
    <property type="entry name" value="RNase_J"/>
</dbReference>
<dbReference type="PIRSF" id="PIRSF004803">
    <property type="entry name" value="RnjA"/>
    <property type="match status" value="1"/>
</dbReference>
<dbReference type="OrthoDB" id="9758375at2"/>
<feature type="domain" description="Metallo-beta-lactamase" evidence="13">
    <location>
        <begin position="20"/>
        <end position="215"/>
    </location>
</feature>
<evidence type="ECO:0000256" key="11">
    <source>
        <dbReference type="PIRSR" id="PIRSR004803-2"/>
    </source>
</evidence>
<keyword evidence="1 9" id="KW-0963">Cytoplasm</keyword>
<gene>
    <name evidence="9" type="primary">rnj</name>
    <name evidence="14" type="ORF">CHF27_013160</name>
</gene>
<dbReference type="Pfam" id="PF22505">
    <property type="entry name" value="RNase_J_b_CASP"/>
    <property type="match status" value="1"/>
</dbReference>
<organism evidence="14 15">
    <name type="scientific">Romboutsia maritimum</name>
    <dbReference type="NCBI Taxonomy" id="2020948"/>
    <lineage>
        <taxon>Bacteria</taxon>
        <taxon>Bacillati</taxon>
        <taxon>Bacillota</taxon>
        <taxon>Clostridia</taxon>
        <taxon>Peptostreptococcales</taxon>
        <taxon>Peptostreptococcaceae</taxon>
        <taxon>Romboutsia</taxon>
    </lineage>
</organism>
<feature type="active site" description="Proton acceptor" evidence="10">
    <location>
        <position position="368"/>
    </location>
</feature>
<comment type="similarity">
    <text evidence="9">Belongs to the metallo-beta-lactamase superfamily. RNA-metabolizing metallo-beta-lactamase-like family. Bacterial RNase J subfamily.</text>
</comment>
<name>A0A371IPT1_9FIRM</name>
<dbReference type="Pfam" id="PF17770">
    <property type="entry name" value="RNase_J_C"/>
    <property type="match status" value="1"/>
</dbReference>
<keyword evidence="9" id="KW-0698">rRNA processing</keyword>
<comment type="cofactor">
    <cofactor evidence="12">
        <name>Zn(2+)</name>
        <dbReference type="ChEBI" id="CHEBI:29105"/>
    </cofactor>
    <text evidence="12">Binds 2 Zn(2+) ions per subunit. It is not clear if Zn(2+) or Mg(2+) is physiologically important.</text>
</comment>
<dbReference type="InterPro" id="IPR036866">
    <property type="entry name" value="RibonucZ/Hydroxyglut_hydro"/>
</dbReference>
<evidence type="ECO:0000313" key="14">
    <source>
        <dbReference type="EMBL" id="RDY22488.1"/>
    </source>
</evidence>
<dbReference type="NCBIfam" id="TIGR00649">
    <property type="entry name" value="MG423"/>
    <property type="match status" value="1"/>
</dbReference>
<feature type="binding site" evidence="12">
    <location>
        <position position="163"/>
    </location>
    <ligand>
        <name>Zn(2+)</name>
        <dbReference type="ChEBI" id="CHEBI:29105"/>
        <label>1</label>
        <note>catalytic</note>
    </ligand>
</feature>
<protein>
    <recommendedName>
        <fullName evidence="9">Ribonuclease J</fullName>
        <shortName evidence="9">RNase J</shortName>
        <ecNumber evidence="9">3.1.-.-</ecNumber>
    </recommendedName>
</protein>
<keyword evidence="7 9" id="KW-0269">Exonuclease</keyword>
<dbReference type="EC" id="3.1.-.-" evidence="9"/>
<dbReference type="PANTHER" id="PTHR43694:SF1">
    <property type="entry name" value="RIBONUCLEASE J"/>
    <property type="match status" value="1"/>
</dbReference>
<keyword evidence="8 9" id="KW-0694">RNA-binding</keyword>
<comment type="function">
    <text evidence="9">An RNase that has 5'-3' exonuclease and possibly endonuclease activity. Involved in maturation of rRNA and in some organisms also mRNA maturation and/or decay.</text>
</comment>
<keyword evidence="4 9" id="KW-0255">Endonuclease</keyword>
<dbReference type="RefSeq" id="WP_095406494.1">
    <property type="nucleotide sequence ID" value="NZ_NOJZ02000048.1"/>
</dbReference>
<evidence type="ECO:0000256" key="6">
    <source>
        <dbReference type="ARBA" id="ARBA00022833"/>
    </source>
</evidence>
<evidence type="ECO:0000256" key="8">
    <source>
        <dbReference type="ARBA" id="ARBA00022884"/>
    </source>
</evidence>
<feature type="binding site" evidence="11">
    <location>
        <begin position="232"/>
        <end position="234"/>
    </location>
    <ligand>
        <name>substrate</name>
    </ligand>
</feature>
<evidence type="ECO:0000256" key="2">
    <source>
        <dbReference type="ARBA" id="ARBA00022722"/>
    </source>
</evidence>
<dbReference type="Gene3D" id="3.40.50.10710">
    <property type="entry name" value="Metallo-hydrolase/oxidoreductase"/>
    <property type="match status" value="1"/>
</dbReference>
<dbReference type="Pfam" id="PF00753">
    <property type="entry name" value="Lactamase_B"/>
    <property type="match status" value="1"/>
</dbReference>
<keyword evidence="2 9" id="KW-0540">Nuclease</keyword>
<evidence type="ECO:0000256" key="12">
    <source>
        <dbReference type="PIRSR" id="PIRSR004803-3"/>
    </source>
</evidence>
<dbReference type="CDD" id="cd07714">
    <property type="entry name" value="RNaseJ_MBL-fold"/>
    <property type="match status" value="1"/>
</dbReference>
<dbReference type="InterPro" id="IPR055132">
    <property type="entry name" value="RNase_J_b_CASP"/>
</dbReference>
<keyword evidence="12" id="KW-0106">Calcium</keyword>
<keyword evidence="6 12" id="KW-0862">Zinc</keyword>
<feature type="binding site" evidence="12">
    <location>
        <position position="75"/>
    </location>
    <ligand>
        <name>Zn(2+)</name>
        <dbReference type="ChEBI" id="CHEBI:29105"/>
        <label>1</label>
        <note>catalytic</note>
    </ligand>
</feature>
<accession>A0A371IPT1</accession>
<feature type="active site" description="Proton donor" evidence="10">
    <location>
        <position position="195"/>
    </location>
</feature>
<keyword evidence="15" id="KW-1185">Reference proteome</keyword>
<comment type="subunit">
    <text evidence="9">Homodimer, may be a subunit of the RNA degradosome.</text>
</comment>
<feature type="binding site" evidence="12">
    <location>
        <position position="73"/>
    </location>
    <ligand>
        <name>Zn(2+)</name>
        <dbReference type="ChEBI" id="CHEBI:29105"/>
        <label>1</label>
        <note>catalytic</note>
    </ligand>
</feature>
<comment type="caution">
    <text evidence="14">The sequence shown here is derived from an EMBL/GenBank/DDBJ whole genome shotgun (WGS) entry which is preliminary data.</text>
</comment>
<dbReference type="Pfam" id="PF07521">
    <property type="entry name" value="RMMBL"/>
    <property type="match status" value="1"/>
</dbReference>
<feature type="binding site" evidence="12">
    <location>
        <position position="50"/>
    </location>
    <ligand>
        <name>Ca(2+)</name>
        <dbReference type="ChEBI" id="CHEBI:29108"/>
    </ligand>
</feature>
<evidence type="ECO:0000256" key="4">
    <source>
        <dbReference type="ARBA" id="ARBA00022759"/>
    </source>
</evidence>
<dbReference type="InterPro" id="IPR041636">
    <property type="entry name" value="RNase_J_C"/>
</dbReference>
<dbReference type="SUPFAM" id="SSF56281">
    <property type="entry name" value="Metallo-hydrolase/oxidoreductase"/>
    <property type="match status" value="1"/>
</dbReference>
<reference evidence="14 15" key="1">
    <citation type="journal article" date="2017" name="Genome Announc.">
        <title>Draft Genome Sequence of Romboutsia maritimum sp. nov. Strain CCRI-22766(T), Isolated from Coastal Estuarine Mud.</title>
        <authorList>
            <person name="Maheux A.F."/>
            <person name="Boudreau D.K."/>
            <person name="Berube E."/>
            <person name="Boissinot M."/>
            <person name="Raymond F."/>
            <person name="Brodeur S."/>
            <person name="Corbeil J."/>
            <person name="Brightwell G."/>
            <person name="Broda D."/>
            <person name="Omar R.F."/>
            <person name="Bergeron M.G."/>
        </authorList>
    </citation>
    <scope>NUCLEOTIDE SEQUENCE [LARGE SCALE GENOMIC DNA]</scope>
    <source>
        <strain evidence="14 15">CCRI-22766</strain>
    </source>
</reference>
<feature type="binding site" evidence="12">
    <location>
        <position position="141"/>
    </location>
    <ligand>
        <name>Zn(2+)</name>
        <dbReference type="ChEBI" id="CHEBI:29105"/>
        <label>1</label>
        <note>catalytic</note>
    </ligand>
</feature>
<dbReference type="GO" id="GO:0006364">
    <property type="term" value="P:rRNA processing"/>
    <property type="evidence" value="ECO:0007669"/>
    <property type="project" value="UniProtKB-UniRule"/>
</dbReference>